<accession>A0A8E2DQQ2</accession>
<dbReference type="AlphaFoldDB" id="A0A8E2DQQ2"/>
<gene>
    <name evidence="1" type="ORF">OBBRIDRAFT_216415</name>
</gene>
<sequence length="161" mass="17855">MLFPDSASLCMYDLRSLITYTHACHAIAAILTSSVCPWAVQDGVYVGYSGFQRRVRRPGTDWPSPFILSTHSGDHMISRACLRYGRTCPLRHVPSRPPAIARAGRGPLPGGWQSCLYPASHAVAARRRVRYCPSHFTCPRGRLVALASVLECWYRAGPWAP</sequence>
<keyword evidence="2" id="KW-1185">Reference proteome</keyword>
<reference evidence="1 2" key="1">
    <citation type="submission" date="2016-07" db="EMBL/GenBank/DDBJ databases">
        <title>Draft genome of the white-rot fungus Obba rivulosa 3A-2.</title>
        <authorList>
            <consortium name="DOE Joint Genome Institute"/>
            <person name="Miettinen O."/>
            <person name="Riley R."/>
            <person name="Acob R."/>
            <person name="Barry K."/>
            <person name="Cullen D."/>
            <person name="De Vries R."/>
            <person name="Hainaut M."/>
            <person name="Hatakka A."/>
            <person name="Henrissat B."/>
            <person name="Hilden K."/>
            <person name="Kuo R."/>
            <person name="Labutti K."/>
            <person name="Lipzen A."/>
            <person name="Makela M.R."/>
            <person name="Sandor L."/>
            <person name="Spatafora J.W."/>
            <person name="Grigoriev I.V."/>
            <person name="Hibbett D.S."/>
        </authorList>
    </citation>
    <scope>NUCLEOTIDE SEQUENCE [LARGE SCALE GENOMIC DNA]</scope>
    <source>
        <strain evidence="1 2">3A-2</strain>
    </source>
</reference>
<dbReference type="Proteomes" id="UP000250043">
    <property type="component" value="Unassembled WGS sequence"/>
</dbReference>
<evidence type="ECO:0000313" key="2">
    <source>
        <dbReference type="Proteomes" id="UP000250043"/>
    </source>
</evidence>
<proteinExistence type="predicted"/>
<dbReference type="EMBL" id="KV722348">
    <property type="protein sequence ID" value="OCH94005.1"/>
    <property type="molecule type" value="Genomic_DNA"/>
</dbReference>
<evidence type="ECO:0000313" key="1">
    <source>
        <dbReference type="EMBL" id="OCH94005.1"/>
    </source>
</evidence>
<protein>
    <submittedName>
        <fullName evidence="1">Uncharacterized protein</fullName>
    </submittedName>
</protein>
<name>A0A8E2DQQ2_9APHY</name>
<organism evidence="1 2">
    <name type="scientific">Obba rivulosa</name>
    <dbReference type="NCBI Taxonomy" id="1052685"/>
    <lineage>
        <taxon>Eukaryota</taxon>
        <taxon>Fungi</taxon>
        <taxon>Dikarya</taxon>
        <taxon>Basidiomycota</taxon>
        <taxon>Agaricomycotina</taxon>
        <taxon>Agaricomycetes</taxon>
        <taxon>Polyporales</taxon>
        <taxon>Gelatoporiaceae</taxon>
        <taxon>Obba</taxon>
    </lineage>
</organism>